<keyword evidence="3" id="KW-1185">Reference proteome</keyword>
<dbReference type="PATRIC" id="fig|595434.4.peg.1754"/>
<dbReference type="Pfam" id="PF11338">
    <property type="entry name" value="DUF3140"/>
    <property type="match status" value="1"/>
</dbReference>
<name>A0A0J1BHH0_RHOIS</name>
<protein>
    <submittedName>
        <fullName evidence="2">DNA-binding protein</fullName>
    </submittedName>
</protein>
<organism evidence="2 3">
    <name type="scientific">Rhodopirellula islandica</name>
    <dbReference type="NCBI Taxonomy" id="595434"/>
    <lineage>
        <taxon>Bacteria</taxon>
        <taxon>Pseudomonadati</taxon>
        <taxon>Planctomycetota</taxon>
        <taxon>Planctomycetia</taxon>
        <taxon>Pirellulales</taxon>
        <taxon>Pirellulaceae</taxon>
        <taxon>Rhodopirellula</taxon>
    </lineage>
</organism>
<reference evidence="2" key="1">
    <citation type="submission" date="2015-05" db="EMBL/GenBank/DDBJ databases">
        <title>Permanent draft genome of Rhodopirellula islandicus K833.</title>
        <authorList>
            <person name="Kizina J."/>
            <person name="Richter M."/>
            <person name="Glockner F.O."/>
            <person name="Harder J."/>
        </authorList>
    </citation>
    <scope>NUCLEOTIDE SEQUENCE [LARGE SCALE GENOMIC DNA]</scope>
    <source>
        <strain evidence="2">K833</strain>
    </source>
</reference>
<feature type="region of interest" description="Disordered" evidence="1">
    <location>
        <begin position="46"/>
        <end position="69"/>
    </location>
</feature>
<dbReference type="GO" id="GO:0003677">
    <property type="term" value="F:DNA binding"/>
    <property type="evidence" value="ECO:0007669"/>
    <property type="project" value="UniProtKB-KW"/>
</dbReference>
<gene>
    <name evidence="2" type="ORF">RISK_001832</name>
</gene>
<keyword evidence="2" id="KW-0238">DNA-binding</keyword>
<comment type="caution">
    <text evidence="2">The sequence shown here is derived from an EMBL/GenBank/DDBJ whole genome shotgun (WGS) entry which is preliminary data.</text>
</comment>
<evidence type="ECO:0000313" key="2">
    <source>
        <dbReference type="EMBL" id="KLU05981.1"/>
    </source>
</evidence>
<dbReference type="Proteomes" id="UP000036367">
    <property type="component" value="Unassembled WGS sequence"/>
</dbReference>
<proteinExistence type="predicted"/>
<dbReference type="InterPro" id="IPR021487">
    <property type="entry name" value="DUF3140"/>
</dbReference>
<evidence type="ECO:0000313" key="3">
    <source>
        <dbReference type="Proteomes" id="UP000036367"/>
    </source>
</evidence>
<dbReference type="PANTHER" id="PTHR40630:SF1">
    <property type="entry name" value="DNA-BINDING PROTEIN"/>
    <property type="match status" value="1"/>
</dbReference>
<evidence type="ECO:0000256" key="1">
    <source>
        <dbReference type="SAM" id="MobiDB-lite"/>
    </source>
</evidence>
<dbReference type="AlphaFoldDB" id="A0A0J1BHH0"/>
<dbReference type="STRING" id="595434.RISK_001832"/>
<dbReference type="PANTHER" id="PTHR40630">
    <property type="entry name" value="POSSIBLE DNA-BINDING PROTEIN"/>
    <property type="match status" value="1"/>
</dbReference>
<accession>A0A0J1BHH0</accession>
<dbReference type="EMBL" id="LECT01000016">
    <property type="protein sequence ID" value="KLU05981.1"/>
    <property type="molecule type" value="Genomic_DNA"/>
</dbReference>
<sequence>MFVHHTHPAMEDLIMATSLSEKQEEIYEEFYDLVNMQPKEIEDWLETDESKSVGQTKDGAEESVGRQSARKIIEIKRTNKSELSDEQLDHMQKVCGYIKRHAAQEPDGDVSETDWCYSLKNWGHDPSK</sequence>